<dbReference type="EMBL" id="SPHZ02000011">
    <property type="protein sequence ID" value="KAF0893086.1"/>
    <property type="molecule type" value="Genomic_DNA"/>
</dbReference>
<protein>
    <submittedName>
        <fullName evidence="2">Uncharacterized protein</fullName>
    </submittedName>
</protein>
<comment type="caution">
    <text evidence="2">The sequence shown here is derived from an EMBL/GenBank/DDBJ whole genome shotgun (WGS) entry which is preliminary data.</text>
</comment>
<dbReference type="AlphaFoldDB" id="A0A6G1BYU9"/>
<evidence type="ECO:0000313" key="3">
    <source>
        <dbReference type="Proteomes" id="UP000479710"/>
    </source>
</evidence>
<dbReference type="Proteomes" id="UP000479710">
    <property type="component" value="Unassembled WGS sequence"/>
</dbReference>
<keyword evidence="3" id="KW-1185">Reference proteome</keyword>
<gene>
    <name evidence="2" type="ORF">E2562_021339</name>
</gene>
<name>A0A6G1BYU9_9ORYZ</name>
<sequence length="220" mass="24470">MGMELLTFGEEKGAQTSPSAGESSVGEAFVREGIRRSGIPGGNGVYVLDGELEEARGSDLRRYSLLVWLSNLEQTTYDLPEILPGFIIMHRDLERGWGWQRLVPYSHVQWSDYKRGIAKEAKLVLYLLTRVDSQMHVDYYLCDAIRKSTATVLTILKGEFACQTPGNDDGNDTPDKSEKPLGVITVTDLDCKDSDSMVNFEKGMNGHCEKERSSSLALVI</sequence>
<reference evidence="2 3" key="1">
    <citation type="submission" date="2019-11" db="EMBL/GenBank/DDBJ databases">
        <title>Whole genome sequence of Oryza granulata.</title>
        <authorList>
            <person name="Li W."/>
        </authorList>
    </citation>
    <scope>NUCLEOTIDE SEQUENCE [LARGE SCALE GENOMIC DNA]</scope>
    <source>
        <strain evidence="3">cv. Menghai</strain>
        <tissue evidence="2">Leaf</tissue>
    </source>
</reference>
<evidence type="ECO:0000256" key="1">
    <source>
        <dbReference type="SAM" id="MobiDB-lite"/>
    </source>
</evidence>
<evidence type="ECO:0000313" key="2">
    <source>
        <dbReference type="EMBL" id="KAF0893086.1"/>
    </source>
</evidence>
<organism evidence="2 3">
    <name type="scientific">Oryza meyeriana var. granulata</name>
    <dbReference type="NCBI Taxonomy" id="110450"/>
    <lineage>
        <taxon>Eukaryota</taxon>
        <taxon>Viridiplantae</taxon>
        <taxon>Streptophyta</taxon>
        <taxon>Embryophyta</taxon>
        <taxon>Tracheophyta</taxon>
        <taxon>Spermatophyta</taxon>
        <taxon>Magnoliopsida</taxon>
        <taxon>Liliopsida</taxon>
        <taxon>Poales</taxon>
        <taxon>Poaceae</taxon>
        <taxon>BOP clade</taxon>
        <taxon>Oryzoideae</taxon>
        <taxon>Oryzeae</taxon>
        <taxon>Oryzinae</taxon>
        <taxon>Oryza</taxon>
        <taxon>Oryza meyeriana</taxon>
    </lineage>
</organism>
<accession>A0A6G1BYU9</accession>
<proteinExistence type="predicted"/>
<feature type="region of interest" description="Disordered" evidence="1">
    <location>
        <begin position="1"/>
        <end position="25"/>
    </location>
</feature>